<protein>
    <submittedName>
        <fullName evidence="2">Uncharacterized protein</fullName>
    </submittedName>
</protein>
<organism evidence="2 3">
    <name type="scientific">Syntrophobacter fumaroxidans (strain DSM 10017 / MPOB)</name>
    <dbReference type="NCBI Taxonomy" id="335543"/>
    <lineage>
        <taxon>Bacteria</taxon>
        <taxon>Pseudomonadati</taxon>
        <taxon>Thermodesulfobacteriota</taxon>
        <taxon>Syntrophobacteria</taxon>
        <taxon>Syntrophobacterales</taxon>
        <taxon>Syntrophobacteraceae</taxon>
        <taxon>Syntrophobacter</taxon>
    </lineage>
</organism>
<dbReference type="HOGENOM" id="CLU_2425924_0_0_7"/>
<gene>
    <name evidence="2" type="ordered locus">Sfum_2883</name>
</gene>
<feature type="region of interest" description="Disordered" evidence="1">
    <location>
        <begin position="46"/>
        <end position="91"/>
    </location>
</feature>
<feature type="region of interest" description="Disordered" evidence="1">
    <location>
        <begin position="1"/>
        <end position="23"/>
    </location>
</feature>
<dbReference type="AlphaFoldDB" id="A0LMA8"/>
<sequence length="91" mass="9732">MSLPGEEAIPGRSARPLRDSRNRAASNPVLAAWCSTHSRYIAGAKPITSLGTKSSQKANRYPAAARNDVSKRFRCSPARTARDAGLPGPKK</sequence>
<reference evidence="2 3" key="1">
    <citation type="submission" date="2006-10" db="EMBL/GenBank/DDBJ databases">
        <title>Complete sequence of Syntrophobacter fumaroxidans MPOB.</title>
        <authorList>
            <consortium name="US DOE Joint Genome Institute"/>
            <person name="Copeland A."/>
            <person name="Lucas S."/>
            <person name="Lapidus A."/>
            <person name="Barry K."/>
            <person name="Detter J.C."/>
            <person name="Glavina del Rio T."/>
            <person name="Hammon N."/>
            <person name="Israni S."/>
            <person name="Pitluck S."/>
            <person name="Goltsman E.G."/>
            <person name="Martinez M."/>
            <person name="Schmutz J."/>
            <person name="Larimer F."/>
            <person name="Land M."/>
            <person name="Hauser L."/>
            <person name="Kyrpides N."/>
            <person name="Kim E."/>
            <person name="Boone D.R."/>
            <person name="Brockman F."/>
            <person name="Culley D."/>
            <person name="Ferry J."/>
            <person name="Gunsalus R."/>
            <person name="McInerney M.J."/>
            <person name="Morrison M."/>
            <person name="Plugge C."/>
            <person name="Rohlin L."/>
            <person name="Scholten J."/>
            <person name="Sieber J."/>
            <person name="Stams A.J.M."/>
            <person name="Worm P."/>
            <person name="Henstra A.M."/>
            <person name="Richardson P."/>
        </authorList>
    </citation>
    <scope>NUCLEOTIDE SEQUENCE [LARGE SCALE GENOMIC DNA]</scope>
    <source>
        <strain evidence="3">DSM 10017 / MPOB</strain>
    </source>
</reference>
<dbReference type="InParanoid" id="A0LMA8"/>
<evidence type="ECO:0000313" key="3">
    <source>
        <dbReference type="Proteomes" id="UP000001784"/>
    </source>
</evidence>
<evidence type="ECO:0000256" key="1">
    <source>
        <dbReference type="SAM" id="MobiDB-lite"/>
    </source>
</evidence>
<dbReference type="STRING" id="335543.Sfum_2883"/>
<accession>A0LMA8</accession>
<dbReference type="Proteomes" id="UP000001784">
    <property type="component" value="Chromosome"/>
</dbReference>
<dbReference type="KEGG" id="sfu:Sfum_2883"/>
<name>A0LMA8_SYNFM</name>
<dbReference type="EMBL" id="CP000478">
    <property type="protein sequence ID" value="ABK18560.1"/>
    <property type="molecule type" value="Genomic_DNA"/>
</dbReference>
<evidence type="ECO:0000313" key="2">
    <source>
        <dbReference type="EMBL" id="ABK18560.1"/>
    </source>
</evidence>
<feature type="compositionally biased region" description="Polar residues" evidence="1">
    <location>
        <begin position="49"/>
        <end position="58"/>
    </location>
</feature>
<keyword evidence="3" id="KW-1185">Reference proteome</keyword>
<proteinExistence type="predicted"/>